<organism evidence="2 3">
    <name type="scientific">Ephemerocybe angulata</name>
    <dbReference type="NCBI Taxonomy" id="980116"/>
    <lineage>
        <taxon>Eukaryota</taxon>
        <taxon>Fungi</taxon>
        <taxon>Dikarya</taxon>
        <taxon>Basidiomycota</taxon>
        <taxon>Agaricomycotina</taxon>
        <taxon>Agaricomycetes</taxon>
        <taxon>Agaricomycetidae</taxon>
        <taxon>Agaricales</taxon>
        <taxon>Agaricineae</taxon>
        <taxon>Psathyrellaceae</taxon>
        <taxon>Ephemerocybe</taxon>
    </lineage>
</organism>
<feature type="compositionally biased region" description="Acidic residues" evidence="1">
    <location>
        <begin position="698"/>
        <end position="712"/>
    </location>
</feature>
<proteinExistence type="predicted"/>
<evidence type="ECO:0000313" key="3">
    <source>
        <dbReference type="Proteomes" id="UP000541558"/>
    </source>
</evidence>
<dbReference type="Proteomes" id="UP000541558">
    <property type="component" value="Unassembled WGS sequence"/>
</dbReference>
<evidence type="ECO:0000313" key="2">
    <source>
        <dbReference type="EMBL" id="KAF5331521.1"/>
    </source>
</evidence>
<feature type="compositionally biased region" description="Polar residues" evidence="1">
    <location>
        <begin position="286"/>
        <end position="298"/>
    </location>
</feature>
<feature type="region of interest" description="Disordered" evidence="1">
    <location>
        <begin position="360"/>
        <end position="409"/>
    </location>
</feature>
<evidence type="ECO:0000256" key="1">
    <source>
        <dbReference type="SAM" id="MobiDB-lite"/>
    </source>
</evidence>
<dbReference type="EMBL" id="JAACJK010000113">
    <property type="protein sequence ID" value="KAF5331521.1"/>
    <property type="molecule type" value="Genomic_DNA"/>
</dbReference>
<feature type="compositionally biased region" description="Acidic residues" evidence="1">
    <location>
        <begin position="650"/>
        <end position="661"/>
    </location>
</feature>
<protein>
    <submittedName>
        <fullName evidence="2">Uncharacterized protein</fullName>
    </submittedName>
</protein>
<feature type="region of interest" description="Disordered" evidence="1">
    <location>
        <begin position="500"/>
        <end position="563"/>
    </location>
</feature>
<feature type="region of interest" description="Disordered" evidence="1">
    <location>
        <begin position="16"/>
        <end position="347"/>
    </location>
</feature>
<dbReference type="OrthoDB" id="2564267at2759"/>
<accession>A0A8H5BYA8</accession>
<reference evidence="2 3" key="1">
    <citation type="journal article" date="2020" name="ISME J.">
        <title>Uncovering the hidden diversity of litter-decomposition mechanisms in mushroom-forming fungi.</title>
        <authorList>
            <person name="Floudas D."/>
            <person name="Bentzer J."/>
            <person name="Ahren D."/>
            <person name="Johansson T."/>
            <person name="Persson P."/>
            <person name="Tunlid A."/>
        </authorList>
    </citation>
    <scope>NUCLEOTIDE SEQUENCE [LARGE SCALE GENOMIC DNA]</scope>
    <source>
        <strain evidence="2 3">CBS 175.51</strain>
    </source>
</reference>
<comment type="caution">
    <text evidence="2">The sequence shown here is derived from an EMBL/GenBank/DDBJ whole genome shotgun (WGS) entry which is preliminary data.</text>
</comment>
<feature type="compositionally biased region" description="Polar residues" evidence="1">
    <location>
        <begin position="775"/>
        <end position="785"/>
    </location>
</feature>
<feature type="compositionally biased region" description="Polar residues" evidence="1">
    <location>
        <begin position="172"/>
        <end position="213"/>
    </location>
</feature>
<keyword evidence="3" id="KW-1185">Reference proteome</keyword>
<feature type="compositionally biased region" description="Basic and acidic residues" evidence="1">
    <location>
        <begin position="662"/>
        <end position="676"/>
    </location>
</feature>
<feature type="compositionally biased region" description="Acidic residues" evidence="1">
    <location>
        <begin position="100"/>
        <end position="118"/>
    </location>
</feature>
<dbReference type="AlphaFoldDB" id="A0A8H5BYA8"/>
<feature type="region of interest" description="Disordered" evidence="1">
    <location>
        <begin position="611"/>
        <end position="863"/>
    </location>
</feature>
<feature type="compositionally biased region" description="Polar residues" evidence="1">
    <location>
        <begin position="398"/>
        <end position="409"/>
    </location>
</feature>
<name>A0A8H5BYA8_9AGAR</name>
<feature type="compositionally biased region" description="Basic and acidic residues" evidence="1">
    <location>
        <begin position="611"/>
        <end position="633"/>
    </location>
</feature>
<feature type="compositionally biased region" description="Basic residues" evidence="1">
    <location>
        <begin position="634"/>
        <end position="646"/>
    </location>
</feature>
<feature type="compositionally biased region" description="Basic and acidic residues" evidence="1">
    <location>
        <begin position="335"/>
        <end position="345"/>
    </location>
</feature>
<gene>
    <name evidence="2" type="ORF">D9611_007683</name>
</gene>
<sequence length="950" mass="105211">MPAPFSRLQLAAALIEYDNDPEDSEGKNRSAQESAIFAHFRSNPAARPDLHKRHSSQSNHLGVALPQDSAGQDGRGSAFGKRSRNSRGSLALQNPFGADSFDDDDEPEEEEHETELEVDLSSWGLDQFIPKEKNKTKGKQRHSPGPTLAVVRSRTISGGPNEFGEIPAAMAQTKSLNSLGIRQSTSSRLELTEDSTTQYTNQRRRAASQSTFPPSAMGEGSGGVPFPSGRRSPGYDQIGSSHHPRSQSRASIGSRPLMDEPRDDDEERHRTLSQGTQMTLEPLQDNPFTLQPPSQTSRFDPKGISAPPPVHARTISHGSMGSRGLLDNFDAGSTKSHESGGRDRPYSVVELLRPKVLVMPSPLQPVGPQTDEAPGREGFQLSRDGPPLPPGARPMSRRLSSNLGSVPIPSNSFIPNPTADLSYAQKVFRNTLAAGSAAGFETEAALPRATEDGEQIEFEAPSVPQVPEEEQIFGHGQPKPGRPTGKLFGKSLIDDLEQRKQQMRNKKRVFTGDQRPSMMARDSNRTSTLIDPTTLNERPGTNRQSSYGSQGSQNMLGRRNSAFKPLLNFEGDAKVAATGLSPPGADRLPKNRSVFGVDTLWEQEMVKLRAIQEQERIDEEERRKNEAEEARKKVDTKKKLRKKSKKPREEELEPDAAEDGEETHHLGVEVEAKPRVSIEPPVLPDIKPTVRRTMPPPADDDSSDEDDSEEDPIAPPLVEATRAWHSDSEEEEGPRRTTGVGLRNPSQAKRVVQRRRQDSDSDEDLPLTVAMQRVATRSTKQASNVDDSDEDEDKPLAQVLREPKTKSTMLDINFDRRPGGDSEEEDSQPLGLRASRAMLNSRSGEEEDDKPLAFHPEQQRRTQYQMFAAAQQQQQQQQAMMMQAQFTNSMFFNQPMVPSPFFAPAMNPMMNPMAMMQPPMPIPSPPPIHDESKFVSVDRWRRDVAIDGER</sequence>
<feature type="compositionally biased region" description="Polar residues" evidence="1">
    <location>
        <begin position="525"/>
        <end position="555"/>
    </location>
</feature>